<organism evidence="1 2">
    <name type="scientific">Plasmopara halstedii</name>
    <name type="common">Downy mildew of sunflower</name>
    <dbReference type="NCBI Taxonomy" id="4781"/>
    <lineage>
        <taxon>Eukaryota</taxon>
        <taxon>Sar</taxon>
        <taxon>Stramenopiles</taxon>
        <taxon>Oomycota</taxon>
        <taxon>Peronosporomycetes</taxon>
        <taxon>Peronosporales</taxon>
        <taxon>Peronosporaceae</taxon>
        <taxon>Plasmopara</taxon>
    </lineage>
</organism>
<proteinExistence type="predicted"/>
<dbReference type="AlphaFoldDB" id="A0A0P1AJN3"/>
<dbReference type="RefSeq" id="XP_024577915.1">
    <property type="nucleotide sequence ID" value="XM_024727327.1"/>
</dbReference>
<name>A0A0P1AJN3_PLAHL</name>
<protein>
    <submittedName>
        <fullName evidence="1">Uncharacterized protein</fullName>
    </submittedName>
</protein>
<accession>A0A0P1AJN3</accession>
<keyword evidence="2" id="KW-1185">Reference proteome</keyword>
<dbReference type="Proteomes" id="UP000054928">
    <property type="component" value="Unassembled WGS sequence"/>
</dbReference>
<dbReference type="GeneID" id="36406940"/>
<sequence length="87" mass="9674">MMRSISLTKSQNVTAAALIREPFGMLADDSFQSACCEDAAIIVELLSISLCTKNDFRRGYVEKSYAAHRSDRDTHIFLKRGKVSSLS</sequence>
<dbReference type="EMBL" id="CCYD01000553">
    <property type="protein sequence ID" value="CEG41546.1"/>
    <property type="molecule type" value="Genomic_DNA"/>
</dbReference>
<evidence type="ECO:0000313" key="1">
    <source>
        <dbReference type="EMBL" id="CEG41546.1"/>
    </source>
</evidence>
<reference evidence="2" key="1">
    <citation type="submission" date="2014-09" db="EMBL/GenBank/DDBJ databases">
        <authorList>
            <person name="Sharma Rahul"/>
            <person name="Thines Marco"/>
        </authorList>
    </citation>
    <scope>NUCLEOTIDE SEQUENCE [LARGE SCALE GENOMIC DNA]</scope>
</reference>
<evidence type="ECO:0000313" key="2">
    <source>
        <dbReference type="Proteomes" id="UP000054928"/>
    </source>
</evidence>